<sequence length="77" mass="8883">MNYLLLYISQGIFWAAIPCQPVEDQEMFDIHQYSSKIDPEGLDSDPLQDQEMFDIHQYSSKIDPEGLDSDPLQLESC</sequence>
<name>A0AAW1MJC6_POPJA</name>
<protein>
    <submittedName>
        <fullName evidence="1">Uncharacterized protein</fullName>
    </submittedName>
</protein>
<evidence type="ECO:0000313" key="1">
    <source>
        <dbReference type="EMBL" id="KAK9746416.1"/>
    </source>
</evidence>
<accession>A0AAW1MJC6</accession>
<keyword evidence="2" id="KW-1185">Reference proteome</keyword>
<proteinExistence type="predicted"/>
<evidence type="ECO:0000313" key="2">
    <source>
        <dbReference type="Proteomes" id="UP001458880"/>
    </source>
</evidence>
<dbReference type="AlphaFoldDB" id="A0AAW1MJC6"/>
<dbReference type="Proteomes" id="UP001458880">
    <property type="component" value="Unassembled WGS sequence"/>
</dbReference>
<dbReference type="EMBL" id="JASPKY010000040">
    <property type="protein sequence ID" value="KAK9746416.1"/>
    <property type="molecule type" value="Genomic_DNA"/>
</dbReference>
<gene>
    <name evidence="1" type="ORF">QE152_g6204</name>
</gene>
<reference evidence="1 2" key="1">
    <citation type="journal article" date="2024" name="BMC Genomics">
        <title>De novo assembly and annotation of Popillia japonica's genome with initial clues to its potential as an invasive pest.</title>
        <authorList>
            <person name="Cucini C."/>
            <person name="Boschi S."/>
            <person name="Funari R."/>
            <person name="Cardaioli E."/>
            <person name="Iannotti N."/>
            <person name="Marturano G."/>
            <person name="Paoli F."/>
            <person name="Bruttini M."/>
            <person name="Carapelli A."/>
            <person name="Frati F."/>
            <person name="Nardi F."/>
        </authorList>
    </citation>
    <scope>NUCLEOTIDE SEQUENCE [LARGE SCALE GENOMIC DNA]</scope>
    <source>
        <strain evidence="1">DMR45628</strain>
    </source>
</reference>
<organism evidence="1 2">
    <name type="scientific">Popillia japonica</name>
    <name type="common">Japanese beetle</name>
    <dbReference type="NCBI Taxonomy" id="7064"/>
    <lineage>
        <taxon>Eukaryota</taxon>
        <taxon>Metazoa</taxon>
        <taxon>Ecdysozoa</taxon>
        <taxon>Arthropoda</taxon>
        <taxon>Hexapoda</taxon>
        <taxon>Insecta</taxon>
        <taxon>Pterygota</taxon>
        <taxon>Neoptera</taxon>
        <taxon>Endopterygota</taxon>
        <taxon>Coleoptera</taxon>
        <taxon>Polyphaga</taxon>
        <taxon>Scarabaeiformia</taxon>
        <taxon>Scarabaeidae</taxon>
        <taxon>Rutelinae</taxon>
        <taxon>Popillia</taxon>
    </lineage>
</organism>
<comment type="caution">
    <text evidence="1">The sequence shown here is derived from an EMBL/GenBank/DDBJ whole genome shotgun (WGS) entry which is preliminary data.</text>
</comment>